<dbReference type="PANTHER" id="PTHR47355">
    <property type="entry name" value="E3 UBIQUITIN-PROTEIN LIGASE SPL2"/>
    <property type="match status" value="1"/>
</dbReference>
<evidence type="ECO:0000256" key="6">
    <source>
        <dbReference type="ARBA" id="ARBA00022723"/>
    </source>
</evidence>
<dbReference type="GO" id="GO:0008270">
    <property type="term" value="F:zinc ion binding"/>
    <property type="evidence" value="ECO:0007669"/>
    <property type="project" value="UniProtKB-KW"/>
</dbReference>
<keyword evidence="10 13" id="KW-1133">Transmembrane helix</keyword>
<dbReference type="GO" id="GO:0016567">
    <property type="term" value="P:protein ubiquitination"/>
    <property type="evidence" value="ECO:0007669"/>
    <property type="project" value="InterPro"/>
</dbReference>
<dbReference type="PANTHER" id="PTHR47355:SF1">
    <property type="entry name" value="E3 UBIQUITIN-PROTEIN LIGASE SPL2"/>
    <property type="match status" value="1"/>
</dbReference>
<evidence type="ECO:0000256" key="10">
    <source>
        <dbReference type="ARBA" id="ARBA00022989"/>
    </source>
</evidence>
<evidence type="ECO:0000313" key="16">
    <source>
        <dbReference type="Proteomes" id="UP001327560"/>
    </source>
</evidence>
<evidence type="ECO:0000256" key="2">
    <source>
        <dbReference type="ARBA" id="ARBA00004141"/>
    </source>
</evidence>
<keyword evidence="9" id="KW-0862">Zinc</keyword>
<dbReference type="Gene3D" id="3.30.40.10">
    <property type="entry name" value="Zinc/RING finger domain, C3HC4 (zinc finger)"/>
    <property type="match status" value="1"/>
</dbReference>
<organism evidence="15 16">
    <name type="scientific">Canna indica</name>
    <name type="common">Indian-shot</name>
    <dbReference type="NCBI Taxonomy" id="4628"/>
    <lineage>
        <taxon>Eukaryota</taxon>
        <taxon>Viridiplantae</taxon>
        <taxon>Streptophyta</taxon>
        <taxon>Embryophyta</taxon>
        <taxon>Tracheophyta</taxon>
        <taxon>Spermatophyta</taxon>
        <taxon>Magnoliopsida</taxon>
        <taxon>Liliopsida</taxon>
        <taxon>Zingiberales</taxon>
        <taxon>Cannaceae</taxon>
        <taxon>Canna</taxon>
    </lineage>
</organism>
<accession>A0AAQ3JR89</accession>
<evidence type="ECO:0000256" key="9">
    <source>
        <dbReference type="ARBA" id="ARBA00022833"/>
    </source>
</evidence>
<feature type="transmembrane region" description="Helical" evidence="13">
    <location>
        <begin position="273"/>
        <end position="298"/>
    </location>
</feature>
<evidence type="ECO:0000256" key="3">
    <source>
        <dbReference type="ARBA" id="ARBA00012483"/>
    </source>
</evidence>
<evidence type="ECO:0000256" key="12">
    <source>
        <dbReference type="PROSITE-ProRule" id="PRU00175"/>
    </source>
</evidence>
<dbReference type="GO" id="GO:0061630">
    <property type="term" value="F:ubiquitin protein ligase activity"/>
    <property type="evidence" value="ECO:0007669"/>
    <property type="project" value="UniProtKB-EC"/>
</dbReference>
<dbReference type="SUPFAM" id="SSF57850">
    <property type="entry name" value="RING/U-box"/>
    <property type="match status" value="1"/>
</dbReference>
<protein>
    <recommendedName>
        <fullName evidence="3">RING-type E3 ubiquitin transferase</fullName>
        <ecNumber evidence="3">2.3.2.27</ecNumber>
    </recommendedName>
</protein>
<dbReference type="Pfam" id="PF13920">
    <property type="entry name" value="zf-C3HC4_3"/>
    <property type="match status" value="1"/>
</dbReference>
<evidence type="ECO:0000256" key="8">
    <source>
        <dbReference type="ARBA" id="ARBA00022786"/>
    </source>
</evidence>
<dbReference type="AlphaFoldDB" id="A0AAQ3JR89"/>
<evidence type="ECO:0000313" key="15">
    <source>
        <dbReference type="EMBL" id="WOK93221.1"/>
    </source>
</evidence>
<dbReference type="CDD" id="cd23145">
    <property type="entry name" value="RING-HC_SPL2-like"/>
    <property type="match status" value="1"/>
</dbReference>
<keyword evidence="8" id="KW-0833">Ubl conjugation pathway</keyword>
<evidence type="ECO:0000256" key="1">
    <source>
        <dbReference type="ARBA" id="ARBA00000900"/>
    </source>
</evidence>
<comment type="subcellular location">
    <subcellularLocation>
        <location evidence="2">Membrane</location>
        <topology evidence="2">Multi-pass membrane protein</topology>
    </subcellularLocation>
</comment>
<dbReference type="InterPro" id="IPR044247">
    <property type="entry name" value="SPL2-like"/>
</dbReference>
<evidence type="ECO:0000256" key="4">
    <source>
        <dbReference type="ARBA" id="ARBA00022679"/>
    </source>
</evidence>
<dbReference type="PROSITE" id="PS50089">
    <property type="entry name" value="ZF_RING_2"/>
    <property type="match status" value="1"/>
</dbReference>
<evidence type="ECO:0000256" key="5">
    <source>
        <dbReference type="ARBA" id="ARBA00022692"/>
    </source>
</evidence>
<dbReference type="Proteomes" id="UP001327560">
    <property type="component" value="Chromosome 1"/>
</dbReference>
<evidence type="ECO:0000259" key="14">
    <source>
        <dbReference type="PROSITE" id="PS50089"/>
    </source>
</evidence>
<keyword evidence="16" id="KW-1185">Reference proteome</keyword>
<dbReference type="InterPro" id="IPR001841">
    <property type="entry name" value="Znf_RING"/>
</dbReference>
<dbReference type="Pfam" id="PF12483">
    <property type="entry name" value="GIDE"/>
    <property type="match status" value="1"/>
</dbReference>
<keyword evidence="11 13" id="KW-0472">Membrane</keyword>
<keyword evidence="6" id="KW-0479">Metal-binding</keyword>
<name>A0AAQ3JR89_9LILI</name>
<evidence type="ECO:0000256" key="13">
    <source>
        <dbReference type="SAM" id="Phobius"/>
    </source>
</evidence>
<dbReference type="InterPro" id="IPR022170">
    <property type="entry name" value="MUL1-like"/>
</dbReference>
<dbReference type="GO" id="GO:0016020">
    <property type="term" value="C:membrane"/>
    <property type="evidence" value="ECO:0007669"/>
    <property type="project" value="UniProtKB-SubCell"/>
</dbReference>
<keyword evidence="7 12" id="KW-0863">Zinc-finger</keyword>
<sequence length="387" mass="42675">MSSRDRDVAVAFARLAAACDGAIVGLALAAFAAASWVKYVAASAALRRISAAPSAPISGLRSLLDSSSSSSSEEVPLLVVVRGQVQPSPALEALGGWAFSQNNGALTPRGSDDRAVAILDTQTVLYNEWRGIFAWSFDLQALFAKPWKERRSCSLRTVPFVLVEGGNWPNSGYVHVNLDGSTHPLPLRQVHHELRPVQVTPYTFFQVMFATGFPVALLEEEKILPVGKEITAIGICRERDGAIEIKSCQELPCFLSEMTKDEIAAELSSNTRILFWSGIMLGTLSVGILGYALIRNLWRWREWRMRRRSHNEDLHNDAMMDDTMGQEDVPDGELCVICLQTRRRSAFIPCGHLVCCHPCAMRVVCDPSPKCPVCRQNVRSSIRIYGS</sequence>
<reference evidence="15 16" key="1">
    <citation type="submission" date="2023-10" db="EMBL/GenBank/DDBJ databases">
        <title>Chromosome-scale genome assembly provides insights into flower coloration mechanisms of Canna indica.</title>
        <authorList>
            <person name="Li C."/>
        </authorList>
    </citation>
    <scope>NUCLEOTIDE SEQUENCE [LARGE SCALE GENOMIC DNA]</scope>
    <source>
        <tissue evidence="15">Flower</tissue>
    </source>
</reference>
<gene>
    <name evidence="15" type="ORF">Cni_G01916</name>
</gene>
<dbReference type="EC" id="2.3.2.27" evidence="3"/>
<keyword evidence="5 13" id="KW-0812">Transmembrane</keyword>
<dbReference type="InterPro" id="IPR013083">
    <property type="entry name" value="Znf_RING/FYVE/PHD"/>
</dbReference>
<comment type="catalytic activity">
    <reaction evidence="1">
        <text>S-ubiquitinyl-[E2 ubiquitin-conjugating enzyme]-L-cysteine + [acceptor protein]-L-lysine = [E2 ubiquitin-conjugating enzyme]-L-cysteine + N(6)-ubiquitinyl-[acceptor protein]-L-lysine.</text>
        <dbReference type="EC" id="2.3.2.27"/>
    </reaction>
</comment>
<keyword evidence="4" id="KW-0808">Transferase</keyword>
<evidence type="ECO:0000256" key="11">
    <source>
        <dbReference type="ARBA" id="ARBA00023136"/>
    </source>
</evidence>
<proteinExistence type="predicted"/>
<feature type="domain" description="RING-type" evidence="14">
    <location>
        <begin position="335"/>
        <end position="375"/>
    </location>
</feature>
<dbReference type="EMBL" id="CP136890">
    <property type="protein sequence ID" value="WOK93221.1"/>
    <property type="molecule type" value="Genomic_DNA"/>
</dbReference>
<evidence type="ECO:0000256" key="7">
    <source>
        <dbReference type="ARBA" id="ARBA00022771"/>
    </source>
</evidence>